<evidence type="ECO:0000256" key="3">
    <source>
        <dbReference type="ARBA" id="ARBA00022618"/>
    </source>
</evidence>
<evidence type="ECO:0000256" key="1">
    <source>
        <dbReference type="ARBA" id="ARBA00004496"/>
    </source>
</evidence>
<dbReference type="Gene3D" id="1.10.443.10">
    <property type="entry name" value="Intergrase catalytic core"/>
    <property type="match status" value="1"/>
</dbReference>
<dbReference type="GO" id="GO:0051301">
    <property type="term" value="P:cell division"/>
    <property type="evidence" value="ECO:0007669"/>
    <property type="project" value="UniProtKB-KW"/>
</dbReference>
<feature type="domain" description="Tyr recombinase" evidence="10">
    <location>
        <begin position="137"/>
        <end position="322"/>
    </location>
</feature>
<sequence length="333" mass="36837">MKSDLPAKEEFLSLKSLSGYIGDFISYMQMARGMSPNTCKSYERDLILFAGFLMNGNIDQAVKDCFFKVSEVDAALVSLDSGVIKSFVSALTVKGYSPASINRILSGVRGLYTYLYRYGITSSNPGSGVKSLKQGKKLPSFLFEEEVKAVSDFAENNSHLWPVRDKAIILCLYTSGCRVSEMAGMLLKDLRADCTSIIVMGKGRKERRVFFSKEAAGALKEYLAVRKKAIPAEREGINHIFISKKGGNLSVRGIQYIISCYSKLQNNGKSFSPHSLRHSYATALVTKGADIRLVQELLGHASVSTTQRYSHITTRHLLETYNLSHPHGDGEIE</sequence>
<dbReference type="AlphaFoldDB" id="A0A9D9HPQ8"/>
<dbReference type="GO" id="GO:0015074">
    <property type="term" value="P:DNA integration"/>
    <property type="evidence" value="ECO:0007669"/>
    <property type="project" value="UniProtKB-KW"/>
</dbReference>
<dbReference type="InterPro" id="IPR044068">
    <property type="entry name" value="CB"/>
</dbReference>
<evidence type="ECO:0000256" key="8">
    <source>
        <dbReference type="ARBA" id="ARBA00023306"/>
    </source>
</evidence>
<dbReference type="InterPro" id="IPR011010">
    <property type="entry name" value="DNA_brk_join_enz"/>
</dbReference>
<comment type="caution">
    <text evidence="12">The sequence shown here is derived from an EMBL/GenBank/DDBJ whole genome shotgun (WGS) entry which is preliminary data.</text>
</comment>
<keyword evidence="8" id="KW-0131">Cell cycle</keyword>
<reference evidence="12" key="1">
    <citation type="submission" date="2020-10" db="EMBL/GenBank/DDBJ databases">
        <authorList>
            <person name="Gilroy R."/>
        </authorList>
    </citation>
    <scope>NUCLEOTIDE SEQUENCE</scope>
    <source>
        <strain evidence="12">10532</strain>
    </source>
</reference>
<feature type="domain" description="Core-binding (CB)" evidence="11">
    <location>
        <begin position="15"/>
        <end position="116"/>
    </location>
</feature>
<evidence type="ECO:0000259" key="10">
    <source>
        <dbReference type="PROSITE" id="PS51898"/>
    </source>
</evidence>
<evidence type="ECO:0000256" key="2">
    <source>
        <dbReference type="ARBA" id="ARBA00022490"/>
    </source>
</evidence>
<dbReference type="GO" id="GO:0003677">
    <property type="term" value="F:DNA binding"/>
    <property type="evidence" value="ECO:0007669"/>
    <property type="project" value="UniProtKB-UniRule"/>
</dbReference>
<dbReference type="EMBL" id="JADIMM010000070">
    <property type="protein sequence ID" value="MBO8457599.1"/>
    <property type="molecule type" value="Genomic_DNA"/>
</dbReference>
<protein>
    <submittedName>
        <fullName evidence="12">Tyrosine-type recombinase/integrase</fullName>
    </submittedName>
</protein>
<dbReference type="GO" id="GO:0006310">
    <property type="term" value="P:DNA recombination"/>
    <property type="evidence" value="ECO:0007669"/>
    <property type="project" value="UniProtKB-KW"/>
</dbReference>
<organism evidence="12 13">
    <name type="scientific">Candidatus Gallitreponema excrementavium</name>
    <dbReference type="NCBI Taxonomy" id="2840840"/>
    <lineage>
        <taxon>Bacteria</taxon>
        <taxon>Pseudomonadati</taxon>
        <taxon>Spirochaetota</taxon>
        <taxon>Spirochaetia</taxon>
        <taxon>Spirochaetales</taxon>
        <taxon>Candidatus Gallitreponema</taxon>
    </lineage>
</organism>
<dbReference type="InterPro" id="IPR013762">
    <property type="entry name" value="Integrase-like_cat_sf"/>
</dbReference>
<evidence type="ECO:0000259" key="11">
    <source>
        <dbReference type="PROSITE" id="PS51900"/>
    </source>
</evidence>
<dbReference type="GO" id="GO:0005737">
    <property type="term" value="C:cytoplasm"/>
    <property type="evidence" value="ECO:0007669"/>
    <property type="project" value="UniProtKB-SubCell"/>
</dbReference>
<dbReference type="InterPro" id="IPR050090">
    <property type="entry name" value="Tyrosine_recombinase_XerCD"/>
</dbReference>
<evidence type="ECO:0000256" key="4">
    <source>
        <dbReference type="ARBA" id="ARBA00022829"/>
    </source>
</evidence>
<dbReference type="Proteomes" id="UP000823638">
    <property type="component" value="Unassembled WGS sequence"/>
</dbReference>
<keyword evidence="3" id="KW-0132">Cell division</keyword>
<dbReference type="Pfam" id="PF00589">
    <property type="entry name" value="Phage_integrase"/>
    <property type="match status" value="1"/>
</dbReference>
<keyword evidence="5" id="KW-0229">DNA integration</keyword>
<keyword evidence="4" id="KW-0159">Chromosome partition</keyword>
<comment type="subcellular location">
    <subcellularLocation>
        <location evidence="1">Cytoplasm</location>
    </subcellularLocation>
</comment>
<dbReference type="PANTHER" id="PTHR30349:SF77">
    <property type="entry name" value="TYROSINE RECOMBINASE XERC"/>
    <property type="match status" value="1"/>
</dbReference>
<dbReference type="Gene3D" id="1.10.150.130">
    <property type="match status" value="1"/>
</dbReference>
<evidence type="ECO:0000256" key="9">
    <source>
        <dbReference type="PROSITE-ProRule" id="PRU01248"/>
    </source>
</evidence>
<keyword evidence="6 9" id="KW-0238">DNA-binding</keyword>
<dbReference type="PROSITE" id="PS51898">
    <property type="entry name" value="TYR_RECOMBINASE"/>
    <property type="match status" value="1"/>
</dbReference>
<evidence type="ECO:0000256" key="7">
    <source>
        <dbReference type="ARBA" id="ARBA00023172"/>
    </source>
</evidence>
<evidence type="ECO:0000256" key="6">
    <source>
        <dbReference type="ARBA" id="ARBA00023125"/>
    </source>
</evidence>
<gene>
    <name evidence="12" type="ORF">IAA81_05145</name>
</gene>
<dbReference type="PROSITE" id="PS51900">
    <property type="entry name" value="CB"/>
    <property type="match status" value="1"/>
</dbReference>
<dbReference type="GO" id="GO:0007059">
    <property type="term" value="P:chromosome segregation"/>
    <property type="evidence" value="ECO:0007669"/>
    <property type="project" value="UniProtKB-KW"/>
</dbReference>
<accession>A0A9D9HPQ8</accession>
<dbReference type="PANTHER" id="PTHR30349">
    <property type="entry name" value="PHAGE INTEGRASE-RELATED"/>
    <property type="match status" value="1"/>
</dbReference>
<keyword evidence="2" id="KW-0963">Cytoplasm</keyword>
<dbReference type="InterPro" id="IPR010998">
    <property type="entry name" value="Integrase_recombinase_N"/>
</dbReference>
<dbReference type="SUPFAM" id="SSF56349">
    <property type="entry name" value="DNA breaking-rejoining enzymes"/>
    <property type="match status" value="1"/>
</dbReference>
<evidence type="ECO:0000313" key="12">
    <source>
        <dbReference type="EMBL" id="MBO8457599.1"/>
    </source>
</evidence>
<keyword evidence="7" id="KW-0233">DNA recombination</keyword>
<reference evidence="12" key="2">
    <citation type="journal article" date="2021" name="PeerJ">
        <title>Extensive microbial diversity within the chicken gut microbiome revealed by metagenomics and culture.</title>
        <authorList>
            <person name="Gilroy R."/>
            <person name="Ravi A."/>
            <person name="Getino M."/>
            <person name="Pursley I."/>
            <person name="Horton D.L."/>
            <person name="Alikhan N.F."/>
            <person name="Baker D."/>
            <person name="Gharbi K."/>
            <person name="Hall N."/>
            <person name="Watson M."/>
            <person name="Adriaenssens E.M."/>
            <person name="Foster-Nyarko E."/>
            <person name="Jarju S."/>
            <person name="Secka A."/>
            <person name="Antonio M."/>
            <person name="Oren A."/>
            <person name="Chaudhuri R.R."/>
            <person name="La Ragione R."/>
            <person name="Hildebrand F."/>
            <person name="Pallen M.J."/>
        </authorList>
    </citation>
    <scope>NUCLEOTIDE SEQUENCE</scope>
    <source>
        <strain evidence="12">10532</strain>
    </source>
</reference>
<evidence type="ECO:0000256" key="5">
    <source>
        <dbReference type="ARBA" id="ARBA00022908"/>
    </source>
</evidence>
<proteinExistence type="predicted"/>
<evidence type="ECO:0000313" key="13">
    <source>
        <dbReference type="Proteomes" id="UP000823638"/>
    </source>
</evidence>
<name>A0A9D9HPQ8_9SPIR</name>
<dbReference type="InterPro" id="IPR002104">
    <property type="entry name" value="Integrase_catalytic"/>
</dbReference>